<evidence type="ECO:0000256" key="4">
    <source>
        <dbReference type="ARBA" id="ARBA00022989"/>
    </source>
</evidence>
<dbReference type="PANTHER" id="PTHR42643">
    <property type="entry name" value="IONOTROPIC RECEPTOR 20A-RELATED"/>
    <property type="match status" value="1"/>
</dbReference>
<evidence type="ECO:0000256" key="1">
    <source>
        <dbReference type="ARBA" id="ARBA00004651"/>
    </source>
</evidence>
<comment type="caution">
    <text evidence="10">The sequence shown here is derived from an EMBL/GenBank/DDBJ whole genome shotgun (WGS) entry which is preliminary data.</text>
</comment>
<organism evidence="10 11">
    <name type="scientific">Aquatica leii</name>
    <dbReference type="NCBI Taxonomy" id="1421715"/>
    <lineage>
        <taxon>Eukaryota</taxon>
        <taxon>Metazoa</taxon>
        <taxon>Ecdysozoa</taxon>
        <taxon>Arthropoda</taxon>
        <taxon>Hexapoda</taxon>
        <taxon>Insecta</taxon>
        <taxon>Pterygota</taxon>
        <taxon>Neoptera</taxon>
        <taxon>Endopterygota</taxon>
        <taxon>Coleoptera</taxon>
        <taxon>Polyphaga</taxon>
        <taxon>Elateriformia</taxon>
        <taxon>Elateroidea</taxon>
        <taxon>Lampyridae</taxon>
        <taxon>Luciolinae</taxon>
        <taxon>Aquatica</taxon>
    </lineage>
</organism>
<sequence length="629" mass="73061">MISCAEASLTAVAEPDFSSFIPIFKLIESHFRNYYNTLAITGIIDNNTQDFIDWTLHNYHQTPTIIASSDEIHATSLKNVLANVMITVVSDVKDVKKYMHLLTKYQFFSHQSYVFFIFTKQISAVFLLTEMHEYIWKNKIVNLYVVAYNTQLVLIGYNPFKKEKVEILMDDESYLTMFRNKVKNLNGYEIRGGTVEDVPRTVYYRNRVYSLDLAVIKSIFKRLNANLTIVHYSSESMATVKKALKKGEIDCALIRLFLYDLNELMYGKKFLYTYPYVLDAFVILVPTPERLPGYLNIFYIFKSSLWLCIVVTCLVLTLFVSVLDRVSLKVFKLRGREKAFFQVLRLMVNLPSSEVKRATNAKKVILTSCFWYSCFFYVVFQSSLTSTLIKPKTYPKLTTLKELAQSSYKIYSMTPDFLKEASTWNQLEHKIMPSSKSDIMNMIMSGDNSRQRQRKIHWSEENLNQEKLEAVENRKRFTFPVDTTEEVCNVHKDPQSNANSVPSVTFYSNREGGTVNTDDVHSISSRSTPTGSSGVFPNHDQHTELLQTILKTQIEIKFEINELRKKVDKSENKEINQNKVDFRLQTTTFVDKLPINNLSEIDEIEDLIKNEEILNELWVEKTMLKWSTQ</sequence>
<keyword evidence="4 9" id="KW-1133">Transmembrane helix</keyword>
<evidence type="ECO:0000313" key="11">
    <source>
        <dbReference type="Proteomes" id="UP001353858"/>
    </source>
</evidence>
<keyword evidence="5 9" id="KW-0472">Membrane</keyword>
<dbReference type="EMBL" id="JARPUR010000007">
    <property type="protein sequence ID" value="KAK4872905.1"/>
    <property type="molecule type" value="Genomic_DNA"/>
</dbReference>
<proteinExistence type="predicted"/>
<feature type="compositionally biased region" description="Low complexity" evidence="8">
    <location>
        <begin position="522"/>
        <end position="534"/>
    </location>
</feature>
<evidence type="ECO:0000313" key="10">
    <source>
        <dbReference type="EMBL" id="KAK4872905.1"/>
    </source>
</evidence>
<gene>
    <name evidence="10" type="ORF">RN001_014934</name>
</gene>
<reference evidence="11" key="1">
    <citation type="submission" date="2023-01" db="EMBL/GenBank/DDBJ databases">
        <title>Key to firefly adult light organ development and bioluminescence: homeobox transcription factors regulate luciferase expression and transportation to peroxisome.</title>
        <authorList>
            <person name="Fu X."/>
        </authorList>
    </citation>
    <scope>NUCLEOTIDE SEQUENCE [LARGE SCALE GENOMIC DNA]</scope>
</reference>
<feature type="region of interest" description="Disordered" evidence="8">
    <location>
        <begin position="515"/>
        <end position="537"/>
    </location>
</feature>
<dbReference type="GO" id="GO:0005886">
    <property type="term" value="C:plasma membrane"/>
    <property type="evidence" value="ECO:0007669"/>
    <property type="project" value="UniProtKB-SubCell"/>
</dbReference>
<evidence type="ECO:0000256" key="3">
    <source>
        <dbReference type="ARBA" id="ARBA00022692"/>
    </source>
</evidence>
<keyword evidence="2" id="KW-1003">Cell membrane</keyword>
<dbReference type="Gene3D" id="1.10.287.70">
    <property type="match status" value="1"/>
</dbReference>
<evidence type="ECO:0000256" key="8">
    <source>
        <dbReference type="SAM" id="MobiDB-lite"/>
    </source>
</evidence>
<evidence type="ECO:0000256" key="9">
    <source>
        <dbReference type="SAM" id="Phobius"/>
    </source>
</evidence>
<dbReference type="SUPFAM" id="SSF53850">
    <property type="entry name" value="Periplasmic binding protein-like II"/>
    <property type="match status" value="1"/>
</dbReference>
<feature type="transmembrane region" description="Helical" evidence="9">
    <location>
        <begin position="364"/>
        <end position="380"/>
    </location>
</feature>
<evidence type="ECO:0000256" key="5">
    <source>
        <dbReference type="ARBA" id="ARBA00023136"/>
    </source>
</evidence>
<keyword evidence="3 9" id="KW-0812">Transmembrane</keyword>
<keyword evidence="7" id="KW-0325">Glycoprotein</keyword>
<dbReference type="InterPro" id="IPR052192">
    <property type="entry name" value="Insect_Ionotropic_Sensory_Rcpt"/>
</dbReference>
<comment type="subcellular location">
    <subcellularLocation>
        <location evidence="1">Cell membrane</location>
        <topology evidence="1">Multi-pass membrane protein</topology>
    </subcellularLocation>
</comment>
<evidence type="ECO:0000256" key="7">
    <source>
        <dbReference type="ARBA" id="ARBA00023180"/>
    </source>
</evidence>
<protein>
    <submittedName>
        <fullName evidence="10">Uncharacterized protein</fullName>
    </submittedName>
</protein>
<name>A0AAN7NV34_9COLE</name>
<keyword evidence="11" id="KW-1185">Reference proteome</keyword>
<keyword evidence="6" id="KW-0675">Receptor</keyword>
<dbReference type="AlphaFoldDB" id="A0AAN7NV34"/>
<evidence type="ECO:0000256" key="6">
    <source>
        <dbReference type="ARBA" id="ARBA00023170"/>
    </source>
</evidence>
<feature type="transmembrane region" description="Helical" evidence="9">
    <location>
        <begin position="299"/>
        <end position="323"/>
    </location>
</feature>
<evidence type="ECO:0000256" key="2">
    <source>
        <dbReference type="ARBA" id="ARBA00022475"/>
    </source>
</evidence>
<dbReference type="Proteomes" id="UP001353858">
    <property type="component" value="Unassembled WGS sequence"/>
</dbReference>
<dbReference type="PANTHER" id="PTHR42643:SF39">
    <property type="entry name" value="IONOTROPIC RECEPTOR 56A-RELATED"/>
    <property type="match status" value="1"/>
</dbReference>
<accession>A0AAN7NV34</accession>